<dbReference type="OrthoDB" id="8265259at2"/>
<dbReference type="Gene3D" id="2.60.120.10">
    <property type="entry name" value="Jelly Rolls"/>
    <property type="match status" value="1"/>
</dbReference>
<protein>
    <recommendedName>
        <fullName evidence="3">Cupin</fullName>
    </recommendedName>
</protein>
<dbReference type="RefSeq" id="WP_145058058.1">
    <property type="nucleotide sequence ID" value="NZ_CP036263.1"/>
</dbReference>
<dbReference type="AlphaFoldDB" id="A0A517MRS1"/>
<gene>
    <name evidence="1" type="ORF">HG15A2_08360</name>
</gene>
<dbReference type="SUPFAM" id="SSF51182">
    <property type="entry name" value="RmlC-like cupins"/>
    <property type="match status" value="1"/>
</dbReference>
<organism evidence="1 2">
    <name type="scientific">Adhaeretor mobilis</name>
    <dbReference type="NCBI Taxonomy" id="1930276"/>
    <lineage>
        <taxon>Bacteria</taxon>
        <taxon>Pseudomonadati</taxon>
        <taxon>Planctomycetota</taxon>
        <taxon>Planctomycetia</taxon>
        <taxon>Pirellulales</taxon>
        <taxon>Lacipirellulaceae</taxon>
        <taxon>Adhaeretor</taxon>
    </lineage>
</organism>
<dbReference type="CDD" id="cd02230">
    <property type="entry name" value="cupin_HP0902-like"/>
    <property type="match status" value="1"/>
</dbReference>
<dbReference type="PANTHER" id="PTHR37694:SF1">
    <property type="entry name" value="SLR8022 PROTEIN"/>
    <property type="match status" value="1"/>
</dbReference>
<name>A0A517MRS1_9BACT</name>
<dbReference type="Proteomes" id="UP000319852">
    <property type="component" value="Chromosome"/>
</dbReference>
<evidence type="ECO:0000313" key="1">
    <source>
        <dbReference type="EMBL" id="QDS97573.1"/>
    </source>
</evidence>
<dbReference type="InterPro" id="IPR011051">
    <property type="entry name" value="RmlC_Cupin_sf"/>
</dbReference>
<proteinExistence type="predicted"/>
<dbReference type="EMBL" id="CP036263">
    <property type="protein sequence ID" value="QDS97573.1"/>
    <property type="molecule type" value="Genomic_DNA"/>
</dbReference>
<reference evidence="1 2" key="1">
    <citation type="submission" date="2019-02" db="EMBL/GenBank/DDBJ databases">
        <title>Deep-cultivation of Planctomycetes and their phenomic and genomic characterization uncovers novel biology.</title>
        <authorList>
            <person name="Wiegand S."/>
            <person name="Jogler M."/>
            <person name="Boedeker C."/>
            <person name="Pinto D."/>
            <person name="Vollmers J."/>
            <person name="Rivas-Marin E."/>
            <person name="Kohn T."/>
            <person name="Peeters S.H."/>
            <person name="Heuer A."/>
            <person name="Rast P."/>
            <person name="Oberbeckmann S."/>
            <person name="Bunk B."/>
            <person name="Jeske O."/>
            <person name="Meyerdierks A."/>
            <person name="Storesund J.E."/>
            <person name="Kallscheuer N."/>
            <person name="Luecker S."/>
            <person name="Lage O.M."/>
            <person name="Pohl T."/>
            <person name="Merkel B.J."/>
            <person name="Hornburger P."/>
            <person name="Mueller R.-W."/>
            <person name="Bruemmer F."/>
            <person name="Labrenz M."/>
            <person name="Spormann A.M."/>
            <person name="Op den Camp H."/>
            <person name="Overmann J."/>
            <person name="Amann R."/>
            <person name="Jetten M.S.M."/>
            <person name="Mascher T."/>
            <person name="Medema M.H."/>
            <person name="Devos D.P."/>
            <person name="Kaster A.-K."/>
            <person name="Ovreas L."/>
            <person name="Rohde M."/>
            <person name="Galperin M.Y."/>
            <person name="Jogler C."/>
        </authorList>
    </citation>
    <scope>NUCLEOTIDE SEQUENCE [LARGE SCALE GENOMIC DNA]</scope>
    <source>
        <strain evidence="1 2">HG15A2</strain>
    </source>
</reference>
<dbReference type="InterPro" id="IPR014710">
    <property type="entry name" value="RmlC-like_jellyroll"/>
</dbReference>
<evidence type="ECO:0000313" key="2">
    <source>
        <dbReference type="Proteomes" id="UP000319852"/>
    </source>
</evidence>
<dbReference type="PANTHER" id="PTHR37694">
    <property type="entry name" value="SLR8022 PROTEIN"/>
    <property type="match status" value="1"/>
</dbReference>
<keyword evidence="2" id="KW-1185">Reference proteome</keyword>
<dbReference type="KEGG" id="amob:HG15A2_08360"/>
<accession>A0A517MRS1</accession>
<evidence type="ECO:0008006" key="3">
    <source>
        <dbReference type="Google" id="ProtNLM"/>
    </source>
</evidence>
<sequence>MAHEHAQPGVVLDLNTFGGSTSTAVVKEKNFEVIRIVVEAGKPIPPHKVEGPITVQCLSGRCTFFVGEEPRELVSGSWLYLTGGTIHALESEENAILLVSILFNRTD</sequence>